<proteinExistence type="predicted"/>
<dbReference type="SMART" id="SM00612">
    <property type="entry name" value="Kelch"/>
    <property type="match status" value="4"/>
</dbReference>
<dbReference type="InterPro" id="IPR015915">
    <property type="entry name" value="Kelch-typ_b-propeller"/>
</dbReference>
<dbReference type="PROSITE" id="PS50043">
    <property type="entry name" value="HTH_LUXR_2"/>
    <property type="match status" value="1"/>
</dbReference>
<dbReference type="PANTHER" id="PTHR46375:SF3">
    <property type="entry name" value="KELCH REPEAT AND BTB DOMAIN-CONTAINING PROTEIN 13"/>
    <property type="match status" value="1"/>
</dbReference>
<dbReference type="Pfam" id="PF24681">
    <property type="entry name" value="Kelch_KLHDC2_KLHL20_DRC7"/>
    <property type="match status" value="1"/>
</dbReference>
<feature type="compositionally biased region" description="Polar residues" evidence="1">
    <location>
        <begin position="75"/>
        <end position="92"/>
    </location>
</feature>
<dbReference type="GO" id="GO:0006355">
    <property type="term" value="P:regulation of DNA-templated transcription"/>
    <property type="evidence" value="ECO:0007669"/>
    <property type="project" value="InterPro"/>
</dbReference>
<dbReference type="Gene3D" id="2.120.10.80">
    <property type="entry name" value="Kelch-type beta propeller"/>
    <property type="match status" value="2"/>
</dbReference>
<dbReference type="PRINTS" id="PR00038">
    <property type="entry name" value="HTHLUXR"/>
</dbReference>
<organism evidence="3">
    <name type="scientific">hydrothermal vent metagenome</name>
    <dbReference type="NCBI Taxonomy" id="652676"/>
    <lineage>
        <taxon>unclassified sequences</taxon>
        <taxon>metagenomes</taxon>
        <taxon>ecological metagenomes</taxon>
    </lineage>
</organism>
<feature type="compositionally biased region" description="Polar residues" evidence="1">
    <location>
        <begin position="106"/>
        <end position="121"/>
    </location>
</feature>
<dbReference type="PANTHER" id="PTHR46375">
    <property type="entry name" value="KELCH REPEAT AND BTB DOMAIN-CONTAINING PROTEIN 13-RELATED"/>
    <property type="match status" value="1"/>
</dbReference>
<dbReference type="Pfam" id="PF00196">
    <property type="entry name" value="GerE"/>
    <property type="match status" value="1"/>
</dbReference>
<feature type="domain" description="HTH luxR-type" evidence="2">
    <location>
        <begin position="1"/>
        <end position="66"/>
    </location>
</feature>
<protein>
    <recommendedName>
        <fullName evidence="2">HTH luxR-type domain-containing protein</fullName>
    </recommendedName>
</protein>
<sequence length="478" mass="50560">MAEKGEALSKRELEVLQCVIDGAVNKEIAVSLTISQNTVKVHLRNIYTKLGVSSRTEATTMALQQGLGTLAGVTTENGDSNVGETVPSTGSVQAVPLPEPADATTVAPTESSDPVEQPSPSSFSRQRIGWIGLLVLLLAATSFLAFRIFAEREQLSPTPEPFVETALSDDWLQSRPLPAPRANMALVGNGLNLYLIGGVDAAGITNAVSIYDTSALVWREGAPKPTAVTDVTGAELFGEIYLAGGALADGQPTNVLEVYSPANDSWRIATPLPTAVSGGLLLSDGSFLYLFGGWDGQNYLANAYRFDPANNNWQILPSMSTPRAFVTGGVVKGKLYVIGGYGGERPLTECAAFDLTSNNSESGGSWQPCADTLLPRAGAGGADLLNKLYIFGGGAFGDEAIPYSESYNPDADQWSIVNTPPLSDLPNWEKLGITTVETKIYAVGGLRNSELTTETFVYRPLVYQTFIPIAPSNGSGNP</sequence>
<dbReference type="PROSITE" id="PS00622">
    <property type="entry name" value="HTH_LUXR_1"/>
    <property type="match status" value="1"/>
</dbReference>
<dbReference type="CDD" id="cd06170">
    <property type="entry name" value="LuxR_C_like"/>
    <property type="match status" value="1"/>
</dbReference>
<dbReference type="InterPro" id="IPR036388">
    <property type="entry name" value="WH-like_DNA-bd_sf"/>
</dbReference>
<dbReference type="InterPro" id="IPR006652">
    <property type="entry name" value="Kelch_1"/>
</dbReference>
<feature type="region of interest" description="Disordered" evidence="1">
    <location>
        <begin position="75"/>
        <end position="121"/>
    </location>
</feature>
<evidence type="ECO:0000256" key="1">
    <source>
        <dbReference type="SAM" id="MobiDB-lite"/>
    </source>
</evidence>
<dbReference type="GO" id="GO:0003677">
    <property type="term" value="F:DNA binding"/>
    <property type="evidence" value="ECO:0007669"/>
    <property type="project" value="InterPro"/>
</dbReference>
<evidence type="ECO:0000313" key="3">
    <source>
        <dbReference type="EMBL" id="VAW43221.1"/>
    </source>
</evidence>
<dbReference type="SUPFAM" id="SSF46894">
    <property type="entry name" value="C-terminal effector domain of the bipartite response regulators"/>
    <property type="match status" value="1"/>
</dbReference>
<accession>A0A3B0VJX3</accession>
<dbReference type="InterPro" id="IPR016032">
    <property type="entry name" value="Sig_transdc_resp-reg_C-effctor"/>
</dbReference>
<reference evidence="3" key="1">
    <citation type="submission" date="2018-06" db="EMBL/GenBank/DDBJ databases">
        <authorList>
            <person name="Zhirakovskaya E."/>
        </authorList>
    </citation>
    <scope>NUCLEOTIDE SEQUENCE</scope>
</reference>
<dbReference type="SMART" id="SM00421">
    <property type="entry name" value="HTH_LUXR"/>
    <property type="match status" value="1"/>
</dbReference>
<dbReference type="InterPro" id="IPR000792">
    <property type="entry name" value="Tscrpt_reg_LuxR_C"/>
</dbReference>
<dbReference type="SUPFAM" id="SSF117281">
    <property type="entry name" value="Kelch motif"/>
    <property type="match status" value="2"/>
</dbReference>
<dbReference type="Pfam" id="PF01344">
    <property type="entry name" value="Kelch_1"/>
    <property type="match status" value="1"/>
</dbReference>
<dbReference type="EMBL" id="UOEU01001047">
    <property type="protein sequence ID" value="VAW43221.1"/>
    <property type="molecule type" value="Genomic_DNA"/>
</dbReference>
<dbReference type="InterPro" id="IPR052392">
    <property type="entry name" value="Kelch-BTB_domain-containing"/>
</dbReference>
<gene>
    <name evidence="3" type="ORF">MNBD_CHLOROFLEXI01-694</name>
</gene>
<dbReference type="AlphaFoldDB" id="A0A3B0VJX3"/>
<evidence type="ECO:0000259" key="2">
    <source>
        <dbReference type="PROSITE" id="PS50043"/>
    </source>
</evidence>
<dbReference type="Gene3D" id="1.10.10.10">
    <property type="entry name" value="Winged helix-like DNA-binding domain superfamily/Winged helix DNA-binding domain"/>
    <property type="match status" value="1"/>
</dbReference>
<name>A0A3B0VJX3_9ZZZZ</name>